<dbReference type="KEGG" id="das:Daes_3090"/>
<dbReference type="Proteomes" id="UP000002191">
    <property type="component" value="Chromosome"/>
</dbReference>
<dbReference type="PANTHER" id="PTHR47237:SF1">
    <property type="entry name" value="SLL0310 PROTEIN"/>
    <property type="match status" value="1"/>
</dbReference>
<keyword evidence="3" id="KW-1185">Reference proteome</keyword>
<name>E6W000_PSEA9</name>
<dbReference type="HOGENOM" id="CLU_054109_0_0_7"/>
<dbReference type="SUPFAM" id="SSF55729">
    <property type="entry name" value="Acyl-CoA N-acyltransferases (Nat)"/>
    <property type="match status" value="1"/>
</dbReference>
<reference evidence="2 3" key="2">
    <citation type="journal article" date="2014" name="Genome Announc.">
        <title>Complete Genome Sequence of the Subsurface, Mesophilic Sulfate-Reducing Bacterium Desulfovibrio aespoeensis Aspo-2.</title>
        <authorList>
            <person name="Pedersen K."/>
            <person name="Bengtsson A."/>
            <person name="Edlund J."/>
            <person name="Rabe L."/>
            <person name="Hazen T."/>
            <person name="Chakraborty R."/>
            <person name="Goodwin L."/>
            <person name="Shapiro N."/>
        </authorList>
    </citation>
    <scope>NUCLEOTIDE SEQUENCE [LARGE SCALE GENOMIC DNA]</scope>
    <source>
        <strain evidence="3">ATCC 700646 / DSM 10631 / Aspo-2</strain>
    </source>
</reference>
<dbReference type="STRING" id="643562.Daes_3090"/>
<dbReference type="Pfam" id="PF18014">
    <property type="entry name" value="Acetyltransf_18"/>
    <property type="match status" value="1"/>
</dbReference>
<evidence type="ECO:0000313" key="2">
    <source>
        <dbReference type="EMBL" id="ADU64082.1"/>
    </source>
</evidence>
<dbReference type="InterPro" id="IPR041496">
    <property type="entry name" value="YitH/HolE_GNAT"/>
</dbReference>
<keyword evidence="2" id="KW-0808">Transferase</keyword>
<gene>
    <name evidence="2" type="ordered locus">Daes_3090</name>
</gene>
<dbReference type="InterPro" id="IPR052729">
    <property type="entry name" value="Acyl/Acetyltrans_Enzymes"/>
</dbReference>
<proteinExistence type="predicted"/>
<dbReference type="EMBL" id="CP002431">
    <property type="protein sequence ID" value="ADU64082.1"/>
    <property type="molecule type" value="Genomic_DNA"/>
</dbReference>
<sequence length="277" mass="29609">MAETPTIRTMSRADMDLAIGLAAREGWNPGQADADSFYAADPNGFFVAEVEGRPVGTISAVRYQDDFGFIGLFIVLPEFRGRGYGMALWRHAMAYLDGCVVGLDSVLDQEPIYRRAGFVPAYRSVRHAGRGGGSMPQGVVRLDQVPFAEILRLDRQCFPAGRESFMRAWINAPGVSGYGVMHGDRLAGFGVIRPCAEGHKIGPLLADNADVAGVLLAALAAAVPGEQFFLDVIEPNAQAAALARSMPGVFTTVRMYAGGAPDTDMGRLFGVTSFELG</sequence>
<organism evidence="2 3">
    <name type="scientific">Pseudodesulfovibrio aespoeensis (strain ATCC 700646 / DSM 10631 / Aspo-2)</name>
    <name type="common">Desulfovibrio aespoeensis</name>
    <dbReference type="NCBI Taxonomy" id="643562"/>
    <lineage>
        <taxon>Bacteria</taxon>
        <taxon>Pseudomonadati</taxon>
        <taxon>Thermodesulfobacteriota</taxon>
        <taxon>Desulfovibrionia</taxon>
        <taxon>Desulfovibrionales</taxon>
        <taxon>Desulfovibrionaceae</taxon>
    </lineage>
</organism>
<accession>E6W000</accession>
<dbReference type="PANTHER" id="PTHR47237">
    <property type="entry name" value="SLL0310 PROTEIN"/>
    <property type="match status" value="1"/>
</dbReference>
<dbReference type="PROSITE" id="PS51186">
    <property type="entry name" value="GNAT"/>
    <property type="match status" value="1"/>
</dbReference>
<dbReference type="InterPro" id="IPR016181">
    <property type="entry name" value="Acyl_CoA_acyltransferase"/>
</dbReference>
<dbReference type="InterPro" id="IPR000182">
    <property type="entry name" value="GNAT_dom"/>
</dbReference>
<protein>
    <submittedName>
        <fullName evidence="2">GCN5-related N-acetyltransferase</fullName>
    </submittedName>
</protein>
<dbReference type="Gene3D" id="3.40.630.90">
    <property type="match status" value="1"/>
</dbReference>
<dbReference type="Pfam" id="PF00583">
    <property type="entry name" value="Acetyltransf_1"/>
    <property type="match status" value="1"/>
</dbReference>
<dbReference type="RefSeq" id="WP_013515983.1">
    <property type="nucleotide sequence ID" value="NC_014844.1"/>
</dbReference>
<reference evidence="3" key="1">
    <citation type="submission" date="2010-12" db="EMBL/GenBank/DDBJ databases">
        <title>Complete sequence of Desulfovibrio aespoeensis Aspo-2.</title>
        <authorList>
            <consortium name="US DOE Joint Genome Institute"/>
            <person name="Lucas S."/>
            <person name="Copeland A."/>
            <person name="Lapidus A."/>
            <person name="Cheng J.-F."/>
            <person name="Goodwin L."/>
            <person name="Pitluck S."/>
            <person name="Chertkov O."/>
            <person name="Misra M."/>
            <person name="Detter J.C."/>
            <person name="Han C."/>
            <person name="Tapia R."/>
            <person name="Land M."/>
            <person name="Hauser L."/>
            <person name="Kyrpides N."/>
            <person name="Ivanova N."/>
            <person name="Ovchinnikova G."/>
            <person name="Pedersen K."/>
            <person name="Jagevall S."/>
            <person name="Hazen T."/>
            <person name="Woyke T."/>
        </authorList>
    </citation>
    <scope>NUCLEOTIDE SEQUENCE [LARGE SCALE GENOMIC DNA]</scope>
    <source>
        <strain evidence="3">ATCC 700646 / DSM 10631 / Aspo-2</strain>
    </source>
</reference>
<dbReference type="Gene3D" id="3.40.630.30">
    <property type="match status" value="1"/>
</dbReference>
<evidence type="ECO:0000313" key="3">
    <source>
        <dbReference type="Proteomes" id="UP000002191"/>
    </source>
</evidence>
<dbReference type="eggNOG" id="COG0456">
    <property type="taxonomic scope" value="Bacteria"/>
</dbReference>
<evidence type="ECO:0000259" key="1">
    <source>
        <dbReference type="PROSITE" id="PS51186"/>
    </source>
</evidence>
<dbReference type="GO" id="GO:0016747">
    <property type="term" value="F:acyltransferase activity, transferring groups other than amino-acyl groups"/>
    <property type="evidence" value="ECO:0007669"/>
    <property type="project" value="InterPro"/>
</dbReference>
<dbReference type="AlphaFoldDB" id="E6W000"/>
<dbReference type="CDD" id="cd04301">
    <property type="entry name" value="NAT_SF"/>
    <property type="match status" value="1"/>
</dbReference>
<feature type="domain" description="N-acetyltransferase" evidence="1">
    <location>
        <begin position="5"/>
        <end position="140"/>
    </location>
</feature>